<dbReference type="PANTHER" id="PTHR46825">
    <property type="entry name" value="D-ALANYL-D-ALANINE-CARBOXYPEPTIDASE/ENDOPEPTIDASE AMPH"/>
    <property type="match status" value="1"/>
</dbReference>
<dbReference type="EMBL" id="AUXX01000021">
    <property type="protein sequence ID" value="KZN65470.1"/>
    <property type="molecule type" value="Genomic_DNA"/>
</dbReference>
<reference evidence="3 4" key="1">
    <citation type="submission" date="2013-07" db="EMBL/GenBank/DDBJ databases">
        <title>Comparative Genomic and Metabolomic Analysis of Twelve Strains of Pseudoalteromonas luteoviolacea.</title>
        <authorList>
            <person name="Vynne N.G."/>
            <person name="Mansson M."/>
            <person name="Gram L."/>
        </authorList>
    </citation>
    <scope>NUCLEOTIDE SEQUENCE [LARGE SCALE GENOMIC DNA]</scope>
    <source>
        <strain evidence="3 4">S4060-1</strain>
    </source>
</reference>
<dbReference type="InterPro" id="IPR012338">
    <property type="entry name" value="Beta-lactam/transpept-like"/>
</dbReference>
<feature type="domain" description="Beta-lactamase-related" evidence="2">
    <location>
        <begin position="37"/>
        <end position="335"/>
    </location>
</feature>
<name>A0A161Z9F4_9GAMM</name>
<dbReference type="PANTHER" id="PTHR46825:SF9">
    <property type="entry name" value="BETA-LACTAMASE-RELATED DOMAIN-CONTAINING PROTEIN"/>
    <property type="match status" value="1"/>
</dbReference>
<proteinExistence type="predicted"/>
<dbReference type="PATRIC" id="fig|1365257.3.peg.2951"/>
<gene>
    <name evidence="3" type="ORF">N478_21280</name>
</gene>
<dbReference type="AlphaFoldDB" id="A0A161Z9F4"/>
<feature type="chain" id="PRO_5007830250" description="Beta-lactamase-related domain-containing protein" evidence="1">
    <location>
        <begin position="19"/>
        <end position="353"/>
    </location>
</feature>
<evidence type="ECO:0000256" key="1">
    <source>
        <dbReference type="SAM" id="SignalP"/>
    </source>
</evidence>
<dbReference type="Proteomes" id="UP000076661">
    <property type="component" value="Unassembled WGS sequence"/>
</dbReference>
<accession>A0A161Z9F4</accession>
<keyword evidence="1" id="KW-0732">Signal</keyword>
<sequence>MYRLFLSVLLSIPCSVQANKMNTDEELTTKLESIRVQNAIPAMSVALITSGKVTFIKGFGFVDEEMKKRTEPKSLFRIASISKLFTAQAIMQLVEKNKIDLNEKVARYLPSFTESNITVKQLLTHTSGLSDTVKPVSHEKQRTLSAYLKIVEKSASKSSDNYDFEYSDTNYNILGAIISSVSGMSYEDYLYTHILTPARMTKSGYFNGEHAYYPESKPTYKGKIIDKSHQRPYDLSFNPSEGLISNVDDLSRWLALTLANDASILKKQTYEDMLQPQVKTSWGEIYMGLGWQVYKNSNDNIARHPGSVRGYKSLVLTYPDSKNALIVLTNSSNTPRWEIAKSITKILEQRAQW</sequence>
<dbReference type="RefSeq" id="WP_063381554.1">
    <property type="nucleotide sequence ID" value="NZ_AUXX01000021.1"/>
</dbReference>
<evidence type="ECO:0000313" key="3">
    <source>
        <dbReference type="EMBL" id="KZN65470.1"/>
    </source>
</evidence>
<protein>
    <recommendedName>
        <fullName evidence="2">Beta-lactamase-related domain-containing protein</fullName>
    </recommendedName>
</protein>
<organism evidence="3 4">
    <name type="scientific">Pseudoalteromonas luteoviolacea S4060-1</name>
    <dbReference type="NCBI Taxonomy" id="1365257"/>
    <lineage>
        <taxon>Bacteria</taxon>
        <taxon>Pseudomonadati</taxon>
        <taxon>Pseudomonadota</taxon>
        <taxon>Gammaproteobacteria</taxon>
        <taxon>Alteromonadales</taxon>
        <taxon>Pseudoalteromonadaceae</taxon>
        <taxon>Pseudoalteromonas</taxon>
    </lineage>
</organism>
<feature type="signal peptide" evidence="1">
    <location>
        <begin position="1"/>
        <end position="18"/>
    </location>
</feature>
<dbReference type="Gene3D" id="3.40.710.10">
    <property type="entry name" value="DD-peptidase/beta-lactamase superfamily"/>
    <property type="match status" value="1"/>
</dbReference>
<dbReference type="Pfam" id="PF00144">
    <property type="entry name" value="Beta-lactamase"/>
    <property type="match status" value="1"/>
</dbReference>
<comment type="caution">
    <text evidence="3">The sequence shown here is derived from an EMBL/GenBank/DDBJ whole genome shotgun (WGS) entry which is preliminary data.</text>
</comment>
<dbReference type="InterPro" id="IPR050491">
    <property type="entry name" value="AmpC-like"/>
</dbReference>
<evidence type="ECO:0000259" key="2">
    <source>
        <dbReference type="Pfam" id="PF00144"/>
    </source>
</evidence>
<dbReference type="SUPFAM" id="SSF56601">
    <property type="entry name" value="beta-lactamase/transpeptidase-like"/>
    <property type="match status" value="1"/>
</dbReference>
<dbReference type="InterPro" id="IPR001466">
    <property type="entry name" value="Beta-lactam-related"/>
</dbReference>
<evidence type="ECO:0000313" key="4">
    <source>
        <dbReference type="Proteomes" id="UP000076661"/>
    </source>
</evidence>